<accession>A0A926EGQ0</accession>
<evidence type="ECO:0000259" key="5">
    <source>
        <dbReference type="PROSITE" id="PS50112"/>
    </source>
</evidence>
<evidence type="ECO:0000259" key="7">
    <source>
        <dbReference type="PROSITE" id="PS50887"/>
    </source>
</evidence>
<dbReference type="InterPro" id="IPR013655">
    <property type="entry name" value="PAS_fold_3"/>
</dbReference>
<evidence type="ECO:0000256" key="2">
    <source>
        <dbReference type="ARBA" id="ARBA00024867"/>
    </source>
</evidence>
<dbReference type="InterPro" id="IPR001789">
    <property type="entry name" value="Sig_transdc_resp-reg_receiver"/>
</dbReference>
<dbReference type="SUPFAM" id="SSF52172">
    <property type="entry name" value="CheY-like"/>
    <property type="match status" value="1"/>
</dbReference>
<dbReference type="PANTHER" id="PTHR45228:SF8">
    <property type="entry name" value="TWO-COMPONENT RESPONSE REGULATOR-RELATED"/>
    <property type="match status" value="1"/>
</dbReference>
<dbReference type="EMBL" id="JACRTC010000010">
    <property type="protein sequence ID" value="MBC8571362.1"/>
    <property type="molecule type" value="Genomic_DNA"/>
</dbReference>
<dbReference type="InterPro" id="IPR003607">
    <property type="entry name" value="HD/PDEase_dom"/>
</dbReference>
<gene>
    <name evidence="9" type="ORF">H8709_11085</name>
</gene>
<organism evidence="9 10">
    <name type="scientific">Zongyangia hominis</name>
    <dbReference type="NCBI Taxonomy" id="2763677"/>
    <lineage>
        <taxon>Bacteria</taxon>
        <taxon>Bacillati</taxon>
        <taxon>Bacillota</taxon>
        <taxon>Clostridia</taxon>
        <taxon>Eubacteriales</taxon>
        <taxon>Oscillospiraceae</taxon>
        <taxon>Zongyangia</taxon>
    </lineage>
</organism>
<dbReference type="Gene3D" id="1.10.3210.10">
    <property type="entry name" value="Hypothetical protein af1432"/>
    <property type="match status" value="1"/>
</dbReference>
<dbReference type="NCBIfam" id="TIGR00229">
    <property type="entry name" value="sensory_box"/>
    <property type="match status" value="2"/>
</dbReference>
<dbReference type="FunFam" id="3.30.70.270:FF:000001">
    <property type="entry name" value="Diguanylate cyclase domain protein"/>
    <property type="match status" value="1"/>
</dbReference>
<dbReference type="SMART" id="SM00091">
    <property type="entry name" value="PAS"/>
    <property type="match status" value="3"/>
</dbReference>
<dbReference type="SUPFAM" id="SSF109604">
    <property type="entry name" value="HD-domain/PDEase-like"/>
    <property type="match status" value="1"/>
</dbReference>
<dbReference type="InterPro" id="IPR035965">
    <property type="entry name" value="PAS-like_dom_sf"/>
</dbReference>
<dbReference type="InterPro" id="IPR000014">
    <property type="entry name" value="PAS"/>
</dbReference>
<reference evidence="9" key="1">
    <citation type="submission" date="2020-08" db="EMBL/GenBank/DDBJ databases">
        <title>Genome public.</title>
        <authorList>
            <person name="Liu C."/>
            <person name="Sun Q."/>
        </authorList>
    </citation>
    <scope>NUCLEOTIDE SEQUENCE</scope>
    <source>
        <strain evidence="9">NSJ-54</strain>
    </source>
</reference>
<feature type="domain" description="Response regulatory" evidence="4">
    <location>
        <begin position="6"/>
        <end position="123"/>
    </location>
</feature>
<protein>
    <recommendedName>
        <fullName evidence="1">Stage 0 sporulation protein A homolog</fullName>
    </recommendedName>
</protein>
<dbReference type="InterPro" id="IPR037522">
    <property type="entry name" value="HD_GYP_dom"/>
</dbReference>
<keyword evidence="10" id="KW-1185">Reference proteome</keyword>
<dbReference type="PROSITE" id="PS50887">
    <property type="entry name" value="GGDEF"/>
    <property type="match status" value="1"/>
</dbReference>
<dbReference type="Gene3D" id="3.40.50.2300">
    <property type="match status" value="1"/>
</dbReference>
<feature type="domain" description="PAC" evidence="6">
    <location>
        <begin position="716"/>
        <end position="768"/>
    </location>
</feature>
<feature type="domain" description="HD-GYP" evidence="8">
    <location>
        <begin position="143"/>
        <end position="351"/>
    </location>
</feature>
<dbReference type="Pfam" id="PF13487">
    <property type="entry name" value="HD_5"/>
    <property type="match status" value="1"/>
</dbReference>
<dbReference type="InterPro" id="IPR011006">
    <property type="entry name" value="CheY-like_superfamily"/>
</dbReference>
<keyword evidence="3" id="KW-0597">Phosphoprotein</keyword>
<dbReference type="InterPro" id="IPR043128">
    <property type="entry name" value="Rev_trsase/Diguanyl_cyclase"/>
</dbReference>
<feature type="domain" description="PAS" evidence="5">
    <location>
        <begin position="546"/>
        <end position="585"/>
    </location>
</feature>
<evidence type="ECO:0000313" key="9">
    <source>
        <dbReference type="EMBL" id="MBC8571362.1"/>
    </source>
</evidence>
<dbReference type="SUPFAM" id="SSF55073">
    <property type="entry name" value="Nucleotide cyclase"/>
    <property type="match status" value="1"/>
</dbReference>
<dbReference type="GO" id="GO:0000160">
    <property type="term" value="P:phosphorelay signal transduction system"/>
    <property type="evidence" value="ECO:0007669"/>
    <property type="project" value="InterPro"/>
</dbReference>
<dbReference type="CDD" id="cd01949">
    <property type="entry name" value="GGDEF"/>
    <property type="match status" value="1"/>
</dbReference>
<dbReference type="Pfam" id="PF00990">
    <property type="entry name" value="GGDEF"/>
    <property type="match status" value="1"/>
</dbReference>
<dbReference type="InterPro" id="IPR001610">
    <property type="entry name" value="PAC"/>
</dbReference>
<feature type="domain" description="PAC" evidence="6">
    <location>
        <begin position="588"/>
        <end position="639"/>
    </location>
</feature>
<dbReference type="Pfam" id="PF13426">
    <property type="entry name" value="PAS_9"/>
    <property type="match status" value="1"/>
</dbReference>
<dbReference type="SUPFAM" id="SSF55785">
    <property type="entry name" value="PYP-like sensor domain (PAS domain)"/>
    <property type="match status" value="3"/>
</dbReference>
<dbReference type="RefSeq" id="WP_262398415.1">
    <property type="nucleotide sequence ID" value="NZ_JACRTC010000010.1"/>
</dbReference>
<dbReference type="AlphaFoldDB" id="A0A926EGQ0"/>
<dbReference type="PROSITE" id="PS50110">
    <property type="entry name" value="RESPONSE_REGULATORY"/>
    <property type="match status" value="1"/>
</dbReference>
<dbReference type="SUPFAM" id="SSF55781">
    <property type="entry name" value="GAF domain-like"/>
    <property type="match status" value="1"/>
</dbReference>
<dbReference type="PROSITE" id="PS50112">
    <property type="entry name" value="PAS"/>
    <property type="match status" value="2"/>
</dbReference>
<comment type="function">
    <text evidence="2">May play the central regulatory role in sporulation. It may be an element of the effector pathway responsible for the activation of sporulation genes in response to nutritional stress. Spo0A may act in concert with spo0H (a sigma factor) to control the expression of some genes that are critical to the sporulation process.</text>
</comment>
<evidence type="ECO:0000313" key="10">
    <source>
        <dbReference type="Proteomes" id="UP000660861"/>
    </source>
</evidence>
<feature type="domain" description="GGDEF" evidence="7">
    <location>
        <begin position="799"/>
        <end position="932"/>
    </location>
</feature>
<sequence length="1249" mass="142227">MKKRDTILIVDDMEINRAILGGLFQDEYKLMEAENGEQALLLLKEYHSSIAIVLLDLVMPVKSGYQVMEELGGSPLLDEVPVAVITADNSLESELRVFDLGASDIIVKPFEPHVVKRRVHNIIELSLHKHNLEDMVAEQAVKLQESNEVLIDALSSVIEYRSLESGQHIRRIRLLMKALLEEVWRNCPEYNLDEEKIRVIASASAMHDIGKIAIPDSILNKLGRLTPEEFKVMETHTIKGCEILAGLSRMSDQDYLRYAYSICRYHHERWDGGGYPDGLVGDAIPIWAQAAGIADAYDALTSDRVYKKAISHERAAAMILGGECGAFSTKLLECFKNAQPTLAALVQEYADGNVPSSDTPELPPIPVLPESGINPLEIVQMKYYAMLRYENVAAVEVDLAAGRYQMAYAPRTAIRSLFQGGRLEDAVLRYINEVIHPDDRDFALSIWWKELPRFFEEGRLKQSWKNRIYDAALGGWRWFEVTALRIDTEHPRQRKALFLWRDAEADESVQYRRPLGDGAVLHRILGGIFQCQNDPDYTLLHCDDGFLGYSKAEIRQKYQNRFIRIIHPDDRERVVRQLREQLNRGASFQLELRVTDGRGQVFWVMSRGQMITDSQGNEILYSVLIDIDGTKRAQEELRLSLERYKIILEQTNDIIFEWDIATDVVTYSSNWKEKFGYEPIGSTASARIPTVSHLHPEDMAAFGRFIEEMSAGKRYGELEFRLLNKDSQYIWCRIRGTAQMDDEGMPLRVVGMLVDINDEKVATQKLMAKAEQDTLTGLHNKAASRQRIEAYLAQREKEEVCALFIIDMDNFKFVNDRFGHLFGDAVLTKVAALLGRLFRSQDIVSRIGGDEFLVLIRDAGSAERVQSVAERIIESFQRDFNDLPEECEILCSVGVSICPQDGGDFQTLFQRADMALYQAKERGKNQYHFYDAGSAFPAGSGQTGYGNARTAFDRRAGASLDEVASAALSILNETTGFEKAVESVLEMVGRRFQVSRCYIFENLPDDDQGCSNTFEWCAQGIPSTKETLQDLRYNDYSVTYKSYFNERGIFYCTDVTKLPEDLRAVVEKMGIKSMLQCMIRDNGKFKGWVGFDDCTDQVLWTQDQIDALNFVSGLLSLFLLKRRAQEKAIGMSQDLLTLLDQQNSWIYVLDPDTYSILYINQKTRSLLPEAREGMHCFEAFMGRKVPCESCPMRSIRQTRSCTLEIYNQQLGIWSSADATLIPWQKREGCLVVCRDITHLKEREARTEMK</sequence>
<feature type="domain" description="PAS" evidence="5">
    <location>
        <begin position="640"/>
        <end position="713"/>
    </location>
</feature>
<evidence type="ECO:0000256" key="1">
    <source>
        <dbReference type="ARBA" id="ARBA00018672"/>
    </source>
</evidence>
<dbReference type="InterPro" id="IPR000700">
    <property type="entry name" value="PAS-assoc_C"/>
</dbReference>
<dbReference type="InterPro" id="IPR052020">
    <property type="entry name" value="Cyclic_di-GMP/3'3'-cGAMP_PDE"/>
</dbReference>
<evidence type="ECO:0000256" key="3">
    <source>
        <dbReference type="PROSITE-ProRule" id="PRU00169"/>
    </source>
</evidence>
<dbReference type="InterPro" id="IPR029787">
    <property type="entry name" value="Nucleotide_cyclase"/>
</dbReference>
<dbReference type="CDD" id="cd00130">
    <property type="entry name" value="PAS"/>
    <property type="match status" value="2"/>
</dbReference>
<evidence type="ECO:0000259" key="4">
    <source>
        <dbReference type="PROSITE" id="PS50110"/>
    </source>
</evidence>
<dbReference type="CDD" id="cd00077">
    <property type="entry name" value="HDc"/>
    <property type="match status" value="1"/>
</dbReference>
<name>A0A926EGQ0_9FIRM</name>
<dbReference type="SMART" id="SM00267">
    <property type="entry name" value="GGDEF"/>
    <property type="match status" value="1"/>
</dbReference>
<evidence type="ECO:0000259" key="8">
    <source>
        <dbReference type="PROSITE" id="PS51832"/>
    </source>
</evidence>
<dbReference type="InterPro" id="IPR029016">
    <property type="entry name" value="GAF-like_dom_sf"/>
</dbReference>
<dbReference type="Pfam" id="PF00072">
    <property type="entry name" value="Response_reg"/>
    <property type="match status" value="1"/>
</dbReference>
<dbReference type="InterPro" id="IPR000160">
    <property type="entry name" value="GGDEF_dom"/>
</dbReference>
<dbReference type="SMART" id="SM00448">
    <property type="entry name" value="REC"/>
    <property type="match status" value="1"/>
</dbReference>
<dbReference type="Pfam" id="PF08447">
    <property type="entry name" value="PAS_3"/>
    <property type="match status" value="2"/>
</dbReference>
<dbReference type="Proteomes" id="UP000660861">
    <property type="component" value="Unassembled WGS sequence"/>
</dbReference>
<evidence type="ECO:0000259" key="6">
    <source>
        <dbReference type="PROSITE" id="PS50113"/>
    </source>
</evidence>
<dbReference type="PROSITE" id="PS50113">
    <property type="entry name" value="PAC"/>
    <property type="match status" value="2"/>
</dbReference>
<feature type="modified residue" description="4-aspartylphosphate" evidence="3">
    <location>
        <position position="56"/>
    </location>
</feature>
<dbReference type="PROSITE" id="PS51832">
    <property type="entry name" value="HD_GYP"/>
    <property type="match status" value="1"/>
</dbReference>
<dbReference type="Gene3D" id="3.30.450.20">
    <property type="entry name" value="PAS domain"/>
    <property type="match status" value="3"/>
</dbReference>
<proteinExistence type="predicted"/>
<dbReference type="PANTHER" id="PTHR45228">
    <property type="entry name" value="CYCLIC DI-GMP PHOSPHODIESTERASE TM_0186-RELATED"/>
    <property type="match status" value="1"/>
</dbReference>
<dbReference type="NCBIfam" id="TIGR00254">
    <property type="entry name" value="GGDEF"/>
    <property type="match status" value="1"/>
</dbReference>
<comment type="caution">
    <text evidence="9">The sequence shown here is derived from an EMBL/GenBank/DDBJ whole genome shotgun (WGS) entry which is preliminary data.</text>
</comment>
<dbReference type="Gene3D" id="3.30.450.40">
    <property type="match status" value="1"/>
</dbReference>
<dbReference type="SMART" id="SM00086">
    <property type="entry name" value="PAC"/>
    <property type="match status" value="2"/>
</dbReference>
<dbReference type="Gene3D" id="3.30.70.270">
    <property type="match status" value="1"/>
</dbReference>